<dbReference type="AlphaFoldDB" id="A5WAJ9"/>
<dbReference type="EMBL" id="CP000712">
    <property type="protein sequence ID" value="ABQ81159.1"/>
    <property type="molecule type" value="Genomic_DNA"/>
</dbReference>
<dbReference type="InterPro" id="IPR054232">
    <property type="entry name" value="DUF6957"/>
</dbReference>
<evidence type="ECO:0000313" key="2">
    <source>
        <dbReference type="EMBL" id="ABQ81159.1"/>
    </source>
</evidence>
<organism evidence="2">
    <name type="scientific">Pseudomonas putida (strain ATCC 700007 / DSM 6899 / JCM 31910 / BCRC 17059 / LMG 24140 / F1)</name>
    <dbReference type="NCBI Taxonomy" id="351746"/>
    <lineage>
        <taxon>Bacteria</taxon>
        <taxon>Pseudomonadati</taxon>
        <taxon>Pseudomonadota</taxon>
        <taxon>Gammaproteobacteria</taxon>
        <taxon>Pseudomonadales</taxon>
        <taxon>Pseudomonadaceae</taxon>
        <taxon>Pseudomonas</taxon>
    </lineage>
</organism>
<accession>A5WAJ9</accession>
<dbReference type="KEGG" id="ppf:Pput_5041"/>
<sequence length="171" mass="19682">MPRLPRFTQTDIFVRVKQMAICFYVPIRITSSFWIPRFLVTDSSVEHELLHEGHVSSAGTSLSQPEIEALLAERFPRRPYCLVEDWLIFHVDEPQESLDRVRSVGLQPMFLYSHCVNYDSEGRFPPGGWVRSTLCKTYDGVCMFETRNTVYVLVGPGREQTASLKTIFSLC</sequence>
<proteinExistence type="predicted"/>
<dbReference type="eggNOG" id="ENOG502ZJUS">
    <property type="taxonomic scope" value="Bacteria"/>
</dbReference>
<dbReference type="Pfam" id="PF22275">
    <property type="entry name" value="DUF6957"/>
    <property type="match status" value="1"/>
</dbReference>
<evidence type="ECO:0000259" key="1">
    <source>
        <dbReference type="Pfam" id="PF22275"/>
    </source>
</evidence>
<feature type="domain" description="DUF6957" evidence="1">
    <location>
        <begin position="59"/>
        <end position="169"/>
    </location>
</feature>
<gene>
    <name evidence="2" type="ordered locus">Pput_5041</name>
</gene>
<reference evidence="2" key="1">
    <citation type="submission" date="2007-05" db="EMBL/GenBank/DDBJ databases">
        <title>Complete sequence of Pseudomonas putida F1.</title>
        <authorList>
            <consortium name="US DOE Joint Genome Institute"/>
            <person name="Copeland A."/>
            <person name="Lucas S."/>
            <person name="Lapidus A."/>
            <person name="Barry K."/>
            <person name="Detter J.C."/>
            <person name="Glavina del Rio T."/>
            <person name="Hammon N."/>
            <person name="Israni S."/>
            <person name="Dalin E."/>
            <person name="Tice H."/>
            <person name="Pitluck S."/>
            <person name="Chain P."/>
            <person name="Malfatti S."/>
            <person name="Shin M."/>
            <person name="Vergez L."/>
            <person name="Schmutz J."/>
            <person name="Larimer F."/>
            <person name="Land M."/>
            <person name="Hauser L."/>
            <person name="Kyrpides N."/>
            <person name="Lykidis A."/>
            <person name="Parales R."/>
            <person name="Richardson P."/>
        </authorList>
    </citation>
    <scope>NUCLEOTIDE SEQUENCE [LARGE SCALE GENOMIC DNA]</scope>
    <source>
        <strain evidence="2">F1</strain>
    </source>
</reference>
<name>A5WAJ9_PSEP1</name>
<protein>
    <recommendedName>
        <fullName evidence="1">DUF6957 domain-containing protein</fullName>
    </recommendedName>
</protein>
<dbReference type="HOGENOM" id="CLU_133261_0_0_6"/>